<reference evidence="2" key="2">
    <citation type="submission" date="2015-06" db="UniProtKB">
        <authorList>
            <consortium name="EnsemblPlants"/>
        </authorList>
    </citation>
    <scope>IDENTIFICATION</scope>
</reference>
<sequence length="217" mass="23485">MTSGPHHDVISFTTPPRDATRRARHVSSIRATTPPTFPDLPPILIPHTSHLSPTDGRAHTGGGPTCKKKSREGHGGPGVFTAQRFESERDKIGKKKERKKERGENFTPRLTRIPLLPSSSLPASSRCLPLSLARAAYRHKQSPGGLGHGSFWKLPRWREEGGGGEGRGTDLLPHRGRSKSRAAGDSHPLSRRAASTGGIVVSHRSGLGGFGSLKWWV</sequence>
<dbReference type="AlphaFoldDB" id="A0A0E0N461"/>
<organism evidence="2 3">
    <name type="scientific">Oryza rufipogon</name>
    <name type="common">Brownbeard rice</name>
    <name type="synonym">Asian wild rice</name>
    <dbReference type="NCBI Taxonomy" id="4529"/>
    <lineage>
        <taxon>Eukaryota</taxon>
        <taxon>Viridiplantae</taxon>
        <taxon>Streptophyta</taxon>
        <taxon>Embryophyta</taxon>
        <taxon>Tracheophyta</taxon>
        <taxon>Spermatophyta</taxon>
        <taxon>Magnoliopsida</taxon>
        <taxon>Liliopsida</taxon>
        <taxon>Poales</taxon>
        <taxon>Poaceae</taxon>
        <taxon>BOP clade</taxon>
        <taxon>Oryzoideae</taxon>
        <taxon>Oryzeae</taxon>
        <taxon>Oryzinae</taxon>
        <taxon>Oryza</taxon>
    </lineage>
</organism>
<feature type="region of interest" description="Disordered" evidence="1">
    <location>
        <begin position="159"/>
        <end position="196"/>
    </location>
</feature>
<protein>
    <submittedName>
        <fullName evidence="2">Uncharacterized protein</fullName>
    </submittedName>
</protein>
<feature type="compositionally biased region" description="Pro residues" evidence="1">
    <location>
        <begin position="35"/>
        <end position="44"/>
    </location>
</feature>
<accession>A0A0E0N461</accession>
<proteinExistence type="predicted"/>
<feature type="region of interest" description="Disordered" evidence="1">
    <location>
        <begin position="1"/>
        <end position="80"/>
    </location>
</feature>
<dbReference type="Proteomes" id="UP000008022">
    <property type="component" value="Unassembled WGS sequence"/>
</dbReference>
<evidence type="ECO:0000256" key="1">
    <source>
        <dbReference type="SAM" id="MobiDB-lite"/>
    </source>
</evidence>
<reference evidence="3" key="1">
    <citation type="submission" date="2013-06" db="EMBL/GenBank/DDBJ databases">
        <authorList>
            <person name="Zhao Q."/>
        </authorList>
    </citation>
    <scope>NUCLEOTIDE SEQUENCE</scope>
    <source>
        <strain evidence="3">cv. W1943</strain>
    </source>
</reference>
<dbReference type="Gramene" id="ORUFI01G38540.2">
    <property type="protein sequence ID" value="ORUFI01G38540.2"/>
    <property type="gene ID" value="ORUFI01G38540"/>
</dbReference>
<dbReference type="HOGENOM" id="CLU_1274043_0_0_1"/>
<keyword evidence="3" id="KW-1185">Reference proteome</keyword>
<evidence type="ECO:0000313" key="2">
    <source>
        <dbReference type="EnsemblPlants" id="ORUFI01G38540.2"/>
    </source>
</evidence>
<dbReference type="EnsemblPlants" id="ORUFI01G38540.2">
    <property type="protein sequence ID" value="ORUFI01G38540.2"/>
    <property type="gene ID" value="ORUFI01G38540"/>
</dbReference>
<name>A0A0E0N461_ORYRU</name>
<evidence type="ECO:0000313" key="3">
    <source>
        <dbReference type="Proteomes" id="UP000008022"/>
    </source>
</evidence>